<dbReference type="AlphaFoldDB" id="A0A7S4A4F9"/>
<reference evidence="2" key="1">
    <citation type="submission" date="2021-01" db="EMBL/GenBank/DDBJ databases">
        <authorList>
            <person name="Corre E."/>
            <person name="Pelletier E."/>
            <person name="Niang G."/>
            <person name="Scheremetjew M."/>
            <person name="Finn R."/>
            <person name="Kale V."/>
            <person name="Holt S."/>
            <person name="Cochrane G."/>
            <person name="Meng A."/>
            <person name="Brown T."/>
            <person name="Cohen L."/>
        </authorList>
    </citation>
    <scope>NUCLEOTIDE SEQUENCE</scope>
    <source>
        <strain evidence="2">CCMP1756</strain>
    </source>
</reference>
<feature type="chain" id="PRO_5031276283" evidence="1">
    <location>
        <begin position="20"/>
        <end position="164"/>
    </location>
</feature>
<protein>
    <submittedName>
        <fullName evidence="2">Uncharacterized protein</fullName>
    </submittedName>
</protein>
<evidence type="ECO:0000313" key="2">
    <source>
        <dbReference type="EMBL" id="CAE0703301.1"/>
    </source>
</evidence>
<sequence length="164" mass="18015">MRFSRSMHLAALLLPPAAALLAPAVVPKAPPRVALRPEEVAFLDAITCDARDLRQAEALYEKYGVVRLRRAAANADLLARQATSAGVVADAFGQKRREDRYTIHLRGDARKWQGDGSDSTDDSAGDGRLEHLAPAVADWLDERRPWRAVCGDDESVLGRVEIKF</sequence>
<organism evidence="2">
    <name type="scientific">Pelagomonas calceolata</name>
    <dbReference type="NCBI Taxonomy" id="35677"/>
    <lineage>
        <taxon>Eukaryota</taxon>
        <taxon>Sar</taxon>
        <taxon>Stramenopiles</taxon>
        <taxon>Ochrophyta</taxon>
        <taxon>Pelagophyceae</taxon>
        <taxon>Pelagomonadales</taxon>
        <taxon>Pelagomonadaceae</taxon>
        <taxon>Pelagomonas</taxon>
    </lineage>
</organism>
<feature type="signal peptide" evidence="1">
    <location>
        <begin position="1"/>
        <end position="19"/>
    </location>
</feature>
<evidence type="ECO:0000256" key="1">
    <source>
        <dbReference type="SAM" id="SignalP"/>
    </source>
</evidence>
<gene>
    <name evidence="2" type="ORF">PCAL00307_LOCUS18748</name>
</gene>
<accession>A0A7S4A4F9</accession>
<keyword evidence="1" id="KW-0732">Signal</keyword>
<proteinExistence type="predicted"/>
<dbReference type="EMBL" id="HBIW01021737">
    <property type="protein sequence ID" value="CAE0703301.1"/>
    <property type="molecule type" value="Transcribed_RNA"/>
</dbReference>
<name>A0A7S4A4F9_9STRA</name>